<evidence type="ECO:0000256" key="2">
    <source>
        <dbReference type="ARBA" id="ARBA00022801"/>
    </source>
</evidence>
<dbReference type="SMART" id="SM00479">
    <property type="entry name" value="EXOIII"/>
    <property type="match status" value="1"/>
</dbReference>
<dbReference type="GO" id="GO:0003676">
    <property type="term" value="F:nucleic acid binding"/>
    <property type="evidence" value="ECO:0007669"/>
    <property type="project" value="InterPro"/>
</dbReference>
<organism evidence="6 7">
    <name type="scientific">Macrostomum lignano</name>
    <dbReference type="NCBI Taxonomy" id="282301"/>
    <lineage>
        <taxon>Eukaryota</taxon>
        <taxon>Metazoa</taxon>
        <taxon>Spiralia</taxon>
        <taxon>Lophotrochozoa</taxon>
        <taxon>Platyhelminthes</taxon>
        <taxon>Rhabditophora</taxon>
        <taxon>Macrostomorpha</taxon>
        <taxon>Macrostomida</taxon>
        <taxon>Macrostomidae</taxon>
        <taxon>Macrostomum</taxon>
    </lineage>
</organism>
<evidence type="ECO:0000313" key="7">
    <source>
        <dbReference type="Proteomes" id="UP000215902"/>
    </source>
</evidence>
<feature type="domain" description="Exonuclease" evidence="5">
    <location>
        <begin position="54"/>
        <end position="238"/>
    </location>
</feature>
<accession>A0A267H522</accession>
<sequence>MSSSADNNSAEERELRQLRVAASDAGLDCRGNAEILRRRIRSYKQARVEQAYRYLLVVDFEATCESQNPDNYQHEIIEFPLVLLDLHEGKVVDKFHTYCRPKLHPKLSEFCRQFTGIEQDVVDSAPSFPAALAAVQAWLQHSDALTEPLALAADCQADVATFLRLQCSLDGIPVPAWAHYWVNLRITFQRHYALERKLNLSGMLAALGLEFEGRPHCGLDDAVNVAKIALQLAADGCRLLVNQRLDQNKSPYYWRPVYKAEAEAKLRSDAAAGGTTTSRQRGRRGRRQASPEAAAAEARLDDICDDETEESLSDLLYLVNLRNNRGGAGGSSTR</sequence>
<dbReference type="STRING" id="282301.A0A267H522"/>
<proteinExistence type="predicted"/>
<evidence type="ECO:0000256" key="3">
    <source>
        <dbReference type="ARBA" id="ARBA00022839"/>
    </source>
</evidence>
<protein>
    <recommendedName>
        <fullName evidence="5">Exonuclease domain-containing protein</fullName>
    </recommendedName>
</protein>
<dbReference type="InterPro" id="IPR047201">
    <property type="entry name" value="ERI-1_3'hExo-like"/>
</dbReference>
<feature type="region of interest" description="Disordered" evidence="4">
    <location>
        <begin position="268"/>
        <end position="300"/>
    </location>
</feature>
<dbReference type="Proteomes" id="UP000215902">
    <property type="component" value="Unassembled WGS sequence"/>
</dbReference>
<dbReference type="Gene3D" id="3.30.420.10">
    <property type="entry name" value="Ribonuclease H-like superfamily/Ribonuclease H"/>
    <property type="match status" value="1"/>
</dbReference>
<name>A0A267H522_9PLAT</name>
<dbReference type="SUPFAM" id="SSF53098">
    <property type="entry name" value="Ribonuclease H-like"/>
    <property type="match status" value="1"/>
</dbReference>
<dbReference type="InterPro" id="IPR051274">
    <property type="entry name" value="3-5_Exoribonuclease"/>
</dbReference>
<dbReference type="OrthoDB" id="448399at2759"/>
<keyword evidence="1" id="KW-0540">Nuclease</keyword>
<keyword evidence="7" id="KW-1185">Reference proteome</keyword>
<dbReference type="InterPro" id="IPR012337">
    <property type="entry name" value="RNaseH-like_sf"/>
</dbReference>
<dbReference type="PANTHER" id="PTHR23044:SF61">
    <property type="entry name" value="3'-5' EXORIBONUCLEASE 1-RELATED"/>
    <property type="match status" value="1"/>
</dbReference>
<dbReference type="Pfam" id="PF00929">
    <property type="entry name" value="RNase_T"/>
    <property type="match status" value="1"/>
</dbReference>
<feature type="compositionally biased region" description="Low complexity" evidence="4">
    <location>
        <begin position="288"/>
        <end position="297"/>
    </location>
</feature>
<dbReference type="InterPro" id="IPR036397">
    <property type="entry name" value="RNaseH_sf"/>
</dbReference>
<dbReference type="CDD" id="cd06133">
    <property type="entry name" value="ERI-1_3'hExo_like"/>
    <property type="match status" value="1"/>
</dbReference>
<keyword evidence="3" id="KW-0269">Exonuclease</keyword>
<dbReference type="PANTHER" id="PTHR23044">
    <property type="entry name" value="3'-5' EXONUCLEASE ERI1-RELATED"/>
    <property type="match status" value="1"/>
</dbReference>
<dbReference type="InterPro" id="IPR013520">
    <property type="entry name" value="Ribonucl_H"/>
</dbReference>
<gene>
    <name evidence="6" type="ORF">BOX15_Mlig010094g1</name>
</gene>
<dbReference type="AlphaFoldDB" id="A0A267H522"/>
<keyword evidence="2" id="KW-0378">Hydrolase</keyword>
<dbReference type="GO" id="GO:0000175">
    <property type="term" value="F:3'-5'-RNA exonuclease activity"/>
    <property type="evidence" value="ECO:0007669"/>
    <property type="project" value="InterPro"/>
</dbReference>
<dbReference type="EMBL" id="NIVC01000029">
    <property type="protein sequence ID" value="PAA93398.1"/>
    <property type="molecule type" value="Genomic_DNA"/>
</dbReference>
<dbReference type="GO" id="GO:0005737">
    <property type="term" value="C:cytoplasm"/>
    <property type="evidence" value="ECO:0007669"/>
    <property type="project" value="TreeGrafter"/>
</dbReference>
<evidence type="ECO:0000256" key="1">
    <source>
        <dbReference type="ARBA" id="ARBA00022722"/>
    </source>
</evidence>
<evidence type="ECO:0000313" key="6">
    <source>
        <dbReference type="EMBL" id="PAA93398.1"/>
    </source>
</evidence>
<evidence type="ECO:0000259" key="5">
    <source>
        <dbReference type="SMART" id="SM00479"/>
    </source>
</evidence>
<feature type="compositionally biased region" description="Low complexity" evidence="4">
    <location>
        <begin position="270"/>
        <end position="279"/>
    </location>
</feature>
<reference evidence="6 7" key="1">
    <citation type="submission" date="2017-06" db="EMBL/GenBank/DDBJ databases">
        <title>A platform for efficient transgenesis in Macrostomum lignano, a flatworm model organism for stem cell research.</title>
        <authorList>
            <person name="Berezikov E."/>
        </authorList>
    </citation>
    <scope>NUCLEOTIDE SEQUENCE [LARGE SCALE GENOMIC DNA]</scope>
    <source>
        <strain evidence="6">DV1</strain>
        <tissue evidence="6">Whole organism</tissue>
    </source>
</reference>
<comment type="caution">
    <text evidence="6">The sequence shown here is derived from an EMBL/GenBank/DDBJ whole genome shotgun (WGS) entry which is preliminary data.</text>
</comment>
<evidence type="ECO:0000256" key="4">
    <source>
        <dbReference type="SAM" id="MobiDB-lite"/>
    </source>
</evidence>